<keyword evidence="1" id="KW-1133">Transmembrane helix</keyword>
<keyword evidence="1" id="KW-0812">Transmembrane</keyword>
<sequence>MVPESPEVRDGGAWLCPRFGHKSTYSKTLVRNLQEMFQFPNISVLELCLTTLAHVYGALVLKLLRTCNVIQRHKFVIRRDKWRGEACPPSCPCHQHQTNWRSQNIYSIGLEEVEIESFTGSGHDLYFLKLLFRCVPLTKVTVKLASNVVASSRGCKEAYKIFKANPVVEYHVYRKSGKEIIYA</sequence>
<dbReference type="AlphaFoldDB" id="A0A4U6W0J5"/>
<dbReference type="EMBL" id="CM016553">
    <property type="protein sequence ID" value="TKW35890.1"/>
    <property type="molecule type" value="Genomic_DNA"/>
</dbReference>
<dbReference type="PANTHER" id="PTHR34709:SF44">
    <property type="entry name" value="FBD DOMAIN-CONTAINING PROTEIN"/>
    <property type="match status" value="1"/>
</dbReference>
<feature type="transmembrane region" description="Helical" evidence="1">
    <location>
        <begin position="42"/>
        <end position="64"/>
    </location>
</feature>
<evidence type="ECO:0000313" key="2">
    <source>
        <dbReference type="EMBL" id="TKW35890.1"/>
    </source>
</evidence>
<name>A0A4U6W0J5_SETVI</name>
<accession>A0A4U6W0J5</accession>
<dbReference type="Gramene" id="TKW35890">
    <property type="protein sequence ID" value="TKW35890"/>
    <property type="gene ID" value="SEVIR_2G405201v2"/>
</dbReference>
<reference evidence="2" key="1">
    <citation type="submission" date="2019-03" db="EMBL/GenBank/DDBJ databases">
        <title>WGS assembly of Setaria viridis.</title>
        <authorList>
            <person name="Huang P."/>
            <person name="Jenkins J."/>
            <person name="Grimwood J."/>
            <person name="Barry K."/>
            <person name="Healey A."/>
            <person name="Mamidi S."/>
            <person name="Sreedasyam A."/>
            <person name="Shu S."/>
            <person name="Feldman M."/>
            <person name="Wu J."/>
            <person name="Yu Y."/>
            <person name="Chen C."/>
            <person name="Johnson J."/>
            <person name="Rokhsar D."/>
            <person name="Baxter I."/>
            <person name="Schmutz J."/>
            <person name="Brutnell T."/>
            <person name="Kellogg E."/>
        </authorList>
    </citation>
    <scope>NUCLEOTIDE SEQUENCE [LARGE SCALE GENOMIC DNA]</scope>
</reference>
<evidence type="ECO:0000313" key="3">
    <source>
        <dbReference type="Proteomes" id="UP000298652"/>
    </source>
</evidence>
<keyword evidence="1" id="KW-0472">Membrane</keyword>
<proteinExistence type="predicted"/>
<keyword evidence="3" id="KW-1185">Reference proteome</keyword>
<dbReference type="OMA" id="ANPVVEY"/>
<dbReference type="InterPro" id="IPR055312">
    <property type="entry name" value="FBL15-like"/>
</dbReference>
<evidence type="ECO:0000256" key="1">
    <source>
        <dbReference type="SAM" id="Phobius"/>
    </source>
</evidence>
<dbReference type="PANTHER" id="PTHR34709">
    <property type="entry name" value="OS10G0396666 PROTEIN"/>
    <property type="match status" value="1"/>
</dbReference>
<organism evidence="2 3">
    <name type="scientific">Setaria viridis</name>
    <name type="common">Green bristlegrass</name>
    <name type="synonym">Setaria italica subsp. viridis</name>
    <dbReference type="NCBI Taxonomy" id="4556"/>
    <lineage>
        <taxon>Eukaryota</taxon>
        <taxon>Viridiplantae</taxon>
        <taxon>Streptophyta</taxon>
        <taxon>Embryophyta</taxon>
        <taxon>Tracheophyta</taxon>
        <taxon>Spermatophyta</taxon>
        <taxon>Magnoliopsida</taxon>
        <taxon>Liliopsida</taxon>
        <taxon>Poales</taxon>
        <taxon>Poaceae</taxon>
        <taxon>PACMAD clade</taxon>
        <taxon>Panicoideae</taxon>
        <taxon>Panicodae</taxon>
        <taxon>Paniceae</taxon>
        <taxon>Cenchrinae</taxon>
        <taxon>Setaria</taxon>
    </lineage>
</organism>
<protein>
    <recommendedName>
        <fullName evidence="4">FBD domain-containing protein</fullName>
    </recommendedName>
</protein>
<gene>
    <name evidence="2" type="ORF">SEVIR_2G405201v2</name>
</gene>
<dbReference type="Proteomes" id="UP000298652">
    <property type="component" value="Chromosome 2"/>
</dbReference>
<evidence type="ECO:0008006" key="4">
    <source>
        <dbReference type="Google" id="ProtNLM"/>
    </source>
</evidence>